<dbReference type="InterPro" id="IPR002347">
    <property type="entry name" value="SDR_fam"/>
</dbReference>
<dbReference type="Proteomes" id="UP000265845">
    <property type="component" value="Unassembled WGS sequence"/>
</dbReference>
<keyword evidence="5" id="KW-1185">Reference proteome</keyword>
<accession>A0A399RCB8</accession>
<dbReference type="RefSeq" id="WP_119454810.1">
    <property type="nucleotide sequence ID" value="NZ_QWGA01000008.1"/>
</dbReference>
<dbReference type="PANTHER" id="PTHR43008">
    <property type="entry name" value="BENZIL REDUCTASE"/>
    <property type="match status" value="1"/>
</dbReference>
<dbReference type="Gene3D" id="3.40.50.720">
    <property type="entry name" value="NAD(P)-binding Rossmann-like Domain"/>
    <property type="match status" value="1"/>
</dbReference>
<dbReference type="PANTHER" id="PTHR43008:SF7">
    <property type="entry name" value="SHORT CHAIN DEHYDROGENASE_REDUCTASE (AFU_ORTHOLOGUE AFUA_2G00830)"/>
    <property type="match status" value="1"/>
</dbReference>
<reference evidence="4 5" key="1">
    <citation type="submission" date="2018-08" db="EMBL/GenBank/DDBJ databases">
        <title>Henriciella mobilis sp. nov., isolated from seawater.</title>
        <authorList>
            <person name="Cheng H."/>
            <person name="Wu Y.-H."/>
            <person name="Xu X.-W."/>
            <person name="Guo L.-L."/>
        </authorList>
    </citation>
    <scope>NUCLEOTIDE SEQUENCE [LARGE SCALE GENOMIC DNA]</scope>
    <source>
        <strain evidence="4 5">CCUG67844</strain>
    </source>
</reference>
<dbReference type="GO" id="GO:0050664">
    <property type="term" value="F:oxidoreductase activity, acting on NAD(P)H, oxygen as acceptor"/>
    <property type="evidence" value="ECO:0007669"/>
    <property type="project" value="TreeGrafter"/>
</dbReference>
<dbReference type="SUPFAM" id="SSF51735">
    <property type="entry name" value="NAD(P)-binding Rossmann-fold domains"/>
    <property type="match status" value="1"/>
</dbReference>
<name>A0A399RCB8_9PROT</name>
<evidence type="ECO:0000256" key="2">
    <source>
        <dbReference type="ARBA" id="ARBA00023002"/>
    </source>
</evidence>
<evidence type="ECO:0000256" key="3">
    <source>
        <dbReference type="RuleBase" id="RU000363"/>
    </source>
</evidence>
<comment type="caution">
    <text evidence="4">The sequence shown here is derived from an EMBL/GenBank/DDBJ whole genome shotgun (WGS) entry which is preliminary data.</text>
</comment>
<evidence type="ECO:0000313" key="5">
    <source>
        <dbReference type="Proteomes" id="UP000265845"/>
    </source>
</evidence>
<dbReference type="AlphaFoldDB" id="A0A399RCB8"/>
<dbReference type="EMBL" id="QWGA01000008">
    <property type="protein sequence ID" value="RIJ27432.1"/>
    <property type="molecule type" value="Genomic_DNA"/>
</dbReference>
<comment type="similarity">
    <text evidence="1 3">Belongs to the short-chain dehydrogenases/reductases (SDR) family.</text>
</comment>
<keyword evidence="2" id="KW-0560">Oxidoreductase</keyword>
<dbReference type="PRINTS" id="PR00080">
    <property type="entry name" value="SDRFAMILY"/>
</dbReference>
<dbReference type="Pfam" id="PF00106">
    <property type="entry name" value="adh_short"/>
    <property type="match status" value="1"/>
</dbReference>
<evidence type="ECO:0000256" key="1">
    <source>
        <dbReference type="ARBA" id="ARBA00006484"/>
    </source>
</evidence>
<dbReference type="OrthoDB" id="4690547at2"/>
<dbReference type="InterPro" id="IPR036291">
    <property type="entry name" value="NAD(P)-bd_dom_sf"/>
</dbReference>
<evidence type="ECO:0000313" key="4">
    <source>
        <dbReference type="EMBL" id="RIJ27432.1"/>
    </source>
</evidence>
<organism evidence="4 5">
    <name type="scientific">Henriciella algicola</name>
    <dbReference type="NCBI Taxonomy" id="1608422"/>
    <lineage>
        <taxon>Bacteria</taxon>
        <taxon>Pseudomonadati</taxon>
        <taxon>Pseudomonadota</taxon>
        <taxon>Alphaproteobacteria</taxon>
        <taxon>Hyphomonadales</taxon>
        <taxon>Hyphomonadaceae</taxon>
        <taxon>Henriciella</taxon>
    </lineage>
</organism>
<dbReference type="CDD" id="cd05233">
    <property type="entry name" value="SDR_c"/>
    <property type="match status" value="1"/>
</dbReference>
<proteinExistence type="inferred from homology"/>
<gene>
    <name evidence="4" type="ORF">D1222_13620</name>
</gene>
<dbReference type="PRINTS" id="PR00081">
    <property type="entry name" value="GDHRDH"/>
</dbReference>
<protein>
    <submittedName>
        <fullName evidence="4">SDR family oxidoreductase</fullName>
    </submittedName>
</protein>
<sequence length="278" mass="29990">MTAWLKDGNTAVVTGAAGGIGLEAARRFSAAGMNVVLADVNAEALEQAKASIPNSGGGLLTKVCDVADPTSVHSLFETATTEFGPVHCLMNNAGIARMGTKPWEDIDAFKSMLDVNLMGVVQGCHAFIPSMLAHGSPGAIINTASKQGITRPPGNYAYNLSKAGVLAYTESVAHALRAEEDCKLAAHLLVPGFVYTPMISRFIPQKPPFAATAEETVDFMMDRLGDGDFYIICPDNETPRSLDEKRIQWTADDIIKNRPALSRWHPDYEEAYKKFVQD</sequence>